<dbReference type="InterPro" id="IPR023214">
    <property type="entry name" value="HAD_sf"/>
</dbReference>
<dbReference type="InterPro" id="IPR051540">
    <property type="entry name" value="S-2-haloacid_dehalogenase"/>
</dbReference>
<dbReference type="AlphaFoldDB" id="A0A5B8U7L8"/>
<name>A0A5B8U7L8_9ACTN</name>
<dbReference type="InterPro" id="IPR006439">
    <property type="entry name" value="HAD-SF_hydro_IA"/>
</dbReference>
<proteinExistence type="predicted"/>
<gene>
    <name evidence="3" type="ORF">FSW04_14550</name>
</gene>
<feature type="compositionally biased region" description="Basic and acidic residues" evidence="2">
    <location>
        <begin position="317"/>
        <end position="346"/>
    </location>
</feature>
<dbReference type="PRINTS" id="PR00413">
    <property type="entry name" value="HADHALOGNASE"/>
</dbReference>
<feature type="region of interest" description="Disordered" evidence="2">
    <location>
        <begin position="317"/>
        <end position="347"/>
    </location>
</feature>
<evidence type="ECO:0000256" key="1">
    <source>
        <dbReference type="ARBA" id="ARBA00022801"/>
    </source>
</evidence>
<dbReference type="SUPFAM" id="SSF56784">
    <property type="entry name" value="HAD-like"/>
    <property type="match status" value="1"/>
</dbReference>
<dbReference type="OrthoDB" id="3774052at2"/>
<evidence type="ECO:0000313" key="3">
    <source>
        <dbReference type="EMBL" id="QEC48672.1"/>
    </source>
</evidence>
<feature type="compositionally biased region" description="Low complexity" evidence="2">
    <location>
        <begin position="224"/>
        <end position="234"/>
    </location>
</feature>
<dbReference type="InterPro" id="IPR023198">
    <property type="entry name" value="PGP-like_dom2"/>
</dbReference>
<keyword evidence="4" id="KW-1185">Reference proteome</keyword>
<sequence length="370" mass="38855">MPVLFDLNGTLLDAGALTAGWPGAPRGVGLRALDDAVAQAMVDTIGGEFRPFMDYLGAALGHLAAVAGLPEELAEQGLTMARALPPHEDAREALQTLRDAGQATSVLTNSAADGAREALSAGGLLELVDEVVGADAVGVYKPDRRIYEAGVAAAGAPPDETWLVAAHWWDVAGAKRAGLRTAWVGRDEGALLGTVPRPDVLATDLRDAARKILAAARRPRARRAAGPPRAASRPEAGERVGVEVLDAAVARPLVHRLGAGLLGPRVQARDPVAHRPRPVLQRLEQDPSQTAPARVGDHVHALDLAGLVVQALEPSARDGHTVVEDHHERAAGRTEVGRRGGRRAGDVDAAVELGHVDDHRLDEVGRRRPV</sequence>
<reference evidence="3 4" key="1">
    <citation type="journal article" date="2018" name="J. Microbiol.">
        <title>Baekduia soli gen. nov., sp. nov., a novel bacterium isolated from the soil of Baekdu Mountain and proposal of a novel family name, Baekduiaceae fam. nov.</title>
        <authorList>
            <person name="An D.S."/>
            <person name="Siddiqi M.Z."/>
            <person name="Kim K.H."/>
            <person name="Yu H.S."/>
            <person name="Im W.T."/>
        </authorList>
    </citation>
    <scope>NUCLEOTIDE SEQUENCE [LARGE SCALE GENOMIC DNA]</scope>
    <source>
        <strain evidence="3 4">BR7-21</strain>
    </source>
</reference>
<organism evidence="3 4">
    <name type="scientific">Baekduia soli</name>
    <dbReference type="NCBI Taxonomy" id="496014"/>
    <lineage>
        <taxon>Bacteria</taxon>
        <taxon>Bacillati</taxon>
        <taxon>Actinomycetota</taxon>
        <taxon>Thermoleophilia</taxon>
        <taxon>Solirubrobacterales</taxon>
        <taxon>Baekduiaceae</taxon>
        <taxon>Baekduia</taxon>
    </lineage>
</organism>
<accession>A0A5B8U7L8</accession>
<keyword evidence="1 3" id="KW-0378">Hydrolase</keyword>
<dbReference type="InterPro" id="IPR036412">
    <property type="entry name" value="HAD-like_sf"/>
</dbReference>
<dbReference type="Gene3D" id="1.10.150.240">
    <property type="entry name" value="Putative phosphatase, domain 2"/>
    <property type="match status" value="1"/>
</dbReference>
<evidence type="ECO:0000256" key="2">
    <source>
        <dbReference type="SAM" id="MobiDB-lite"/>
    </source>
</evidence>
<dbReference type="GO" id="GO:0016787">
    <property type="term" value="F:hydrolase activity"/>
    <property type="evidence" value="ECO:0007669"/>
    <property type="project" value="UniProtKB-KW"/>
</dbReference>
<dbReference type="EMBL" id="CP042430">
    <property type="protein sequence ID" value="QEC48672.1"/>
    <property type="molecule type" value="Genomic_DNA"/>
</dbReference>
<protein>
    <submittedName>
        <fullName evidence="3">HAD family hydrolase</fullName>
    </submittedName>
</protein>
<dbReference type="SFLD" id="SFLDS00003">
    <property type="entry name" value="Haloacid_Dehalogenase"/>
    <property type="match status" value="1"/>
</dbReference>
<dbReference type="PANTHER" id="PTHR43316">
    <property type="entry name" value="HYDROLASE, HALOACID DELAHOGENASE-RELATED"/>
    <property type="match status" value="1"/>
</dbReference>
<feature type="region of interest" description="Disordered" evidence="2">
    <location>
        <begin position="217"/>
        <end position="237"/>
    </location>
</feature>
<dbReference type="Proteomes" id="UP000321805">
    <property type="component" value="Chromosome"/>
</dbReference>
<dbReference type="SFLD" id="SFLDG01129">
    <property type="entry name" value="C1.5:_HAD__Beta-PGM__Phosphata"/>
    <property type="match status" value="1"/>
</dbReference>
<evidence type="ECO:0000313" key="4">
    <source>
        <dbReference type="Proteomes" id="UP000321805"/>
    </source>
</evidence>
<dbReference type="Gene3D" id="3.40.50.1000">
    <property type="entry name" value="HAD superfamily/HAD-like"/>
    <property type="match status" value="1"/>
</dbReference>
<dbReference type="KEGG" id="bsol:FSW04_14550"/>
<dbReference type="PANTHER" id="PTHR43316:SF3">
    <property type="entry name" value="HALOACID DEHALOGENASE, TYPE II (AFU_ORTHOLOGUE AFUA_2G07750)-RELATED"/>
    <property type="match status" value="1"/>
</dbReference>
<dbReference type="Pfam" id="PF00702">
    <property type="entry name" value="Hydrolase"/>
    <property type="match status" value="1"/>
</dbReference>